<dbReference type="InterPro" id="IPR016187">
    <property type="entry name" value="CTDL_fold"/>
</dbReference>
<gene>
    <name evidence="3" type="ORF">C6569_15705</name>
</gene>
<dbReference type="SUPFAM" id="SSF56436">
    <property type="entry name" value="C-type lectin-like"/>
    <property type="match status" value="1"/>
</dbReference>
<accession>A0A2S0NDY1</accession>
<dbReference type="KEGG" id="phr:C6569_15705"/>
<dbReference type="RefSeq" id="WP_106749720.1">
    <property type="nucleotide sequence ID" value="NZ_CP027668.1"/>
</dbReference>
<evidence type="ECO:0000313" key="3">
    <source>
        <dbReference type="EMBL" id="AVO46380.1"/>
    </source>
</evidence>
<dbReference type="InterPro" id="IPR016186">
    <property type="entry name" value="C-type_lectin-like/link_sf"/>
</dbReference>
<keyword evidence="4" id="KW-1185">Reference proteome</keyword>
<keyword evidence="2" id="KW-0732">Signal</keyword>
<evidence type="ECO:0008006" key="5">
    <source>
        <dbReference type="Google" id="ProtNLM"/>
    </source>
</evidence>
<dbReference type="Gene3D" id="3.10.100.10">
    <property type="entry name" value="Mannose-Binding Protein A, subunit A"/>
    <property type="match status" value="1"/>
</dbReference>
<feature type="compositionally biased region" description="Polar residues" evidence="1">
    <location>
        <begin position="130"/>
        <end position="143"/>
    </location>
</feature>
<evidence type="ECO:0000313" key="4">
    <source>
        <dbReference type="Proteomes" id="UP000237889"/>
    </source>
</evidence>
<feature type="region of interest" description="Disordered" evidence="1">
    <location>
        <begin position="123"/>
        <end position="149"/>
    </location>
</feature>
<protein>
    <recommendedName>
        <fullName evidence="5">Lectin</fullName>
    </recommendedName>
</protein>
<feature type="chain" id="PRO_5015509729" description="Lectin" evidence="2">
    <location>
        <begin position="25"/>
        <end position="214"/>
    </location>
</feature>
<evidence type="ECO:0000256" key="1">
    <source>
        <dbReference type="SAM" id="MobiDB-lite"/>
    </source>
</evidence>
<dbReference type="EMBL" id="CP027668">
    <property type="protein sequence ID" value="AVO46380.1"/>
    <property type="molecule type" value="Genomic_DNA"/>
</dbReference>
<evidence type="ECO:0000256" key="2">
    <source>
        <dbReference type="SAM" id="SignalP"/>
    </source>
</evidence>
<proteinExistence type="predicted"/>
<sequence length="214" mass="21727">MTPTLKFALAGACLSVVMAGPAAAQQAPMGFFITSAPLDGGNLGGLAGADRHCQALAAAAGAGNRTWRAYLSTQGAGAVNARDRIGSGPWANARGVVIAASVAELHGTNNLTKQTALTEKGEVVNGRGDTPNQHDILTGSQADGTAFSGEADRTCGNWTKNGEGSAMVGHHDRMGLNTEPPALSWNSSHGSRGCGMEALRATGGNGRFYCFAAN</sequence>
<reference evidence="3 4" key="1">
    <citation type="submission" date="2018-03" db="EMBL/GenBank/DDBJ databases">
        <title>Genome sequencing of Phreatobacter sp.</title>
        <authorList>
            <person name="Kim S.-J."/>
            <person name="Heo J."/>
            <person name="Kwon S.-W."/>
        </authorList>
    </citation>
    <scope>NUCLEOTIDE SEQUENCE [LARGE SCALE GENOMIC DNA]</scope>
    <source>
        <strain evidence="3 4">S-12</strain>
    </source>
</reference>
<organism evidence="3 4">
    <name type="scientific">Phreatobacter cathodiphilus</name>
    <dbReference type="NCBI Taxonomy" id="1868589"/>
    <lineage>
        <taxon>Bacteria</taxon>
        <taxon>Pseudomonadati</taxon>
        <taxon>Pseudomonadota</taxon>
        <taxon>Alphaproteobacteria</taxon>
        <taxon>Hyphomicrobiales</taxon>
        <taxon>Phreatobacteraceae</taxon>
        <taxon>Phreatobacter</taxon>
    </lineage>
</organism>
<dbReference type="Proteomes" id="UP000237889">
    <property type="component" value="Chromosome"/>
</dbReference>
<dbReference type="AlphaFoldDB" id="A0A2S0NDY1"/>
<dbReference type="OrthoDB" id="3078267at2"/>
<feature type="signal peptide" evidence="2">
    <location>
        <begin position="1"/>
        <end position="24"/>
    </location>
</feature>
<name>A0A2S0NDY1_9HYPH</name>